<gene>
    <name evidence="2" type="ORF">IFM89_009213</name>
</gene>
<comment type="caution">
    <text evidence="2">The sequence shown here is derived from an EMBL/GenBank/DDBJ whole genome shotgun (WGS) entry which is preliminary data.</text>
</comment>
<evidence type="ECO:0000256" key="1">
    <source>
        <dbReference type="SAM" id="MobiDB-lite"/>
    </source>
</evidence>
<reference evidence="2 3" key="1">
    <citation type="submission" date="2020-10" db="EMBL/GenBank/DDBJ databases">
        <title>The Coptis chinensis genome and diversification of protoberbering-type alkaloids.</title>
        <authorList>
            <person name="Wang B."/>
            <person name="Shu S."/>
            <person name="Song C."/>
            <person name="Liu Y."/>
        </authorList>
    </citation>
    <scope>NUCLEOTIDE SEQUENCE [LARGE SCALE GENOMIC DNA]</scope>
    <source>
        <strain evidence="2">HL-2020</strain>
        <tissue evidence="2">Leaf</tissue>
    </source>
</reference>
<dbReference type="OrthoDB" id="1998695at2759"/>
<dbReference type="Proteomes" id="UP000631114">
    <property type="component" value="Unassembled WGS sequence"/>
</dbReference>
<name>A0A835ISI8_9MAGN</name>
<sequence>MEESHVDEFEVTRPYVGVVENGKSNDVIEMPYVGMTFGSSDEAKQYYESYLCQEATKWACVASQTPASYKVFLDGLRELGKKNSEIIPDEVVEEDVSSESSAPCDSGDDRSSVQPILDPNVSQTKGRNKDDGARGKHGRYVHPIEATRSKNKRKCHSCNLYTDHDSRNCPQNPNSKKAKSLAMNEIS</sequence>
<organism evidence="2 3">
    <name type="scientific">Coptis chinensis</name>
    <dbReference type="NCBI Taxonomy" id="261450"/>
    <lineage>
        <taxon>Eukaryota</taxon>
        <taxon>Viridiplantae</taxon>
        <taxon>Streptophyta</taxon>
        <taxon>Embryophyta</taxon>
        <taxon>Tracheophyta</taxon>
        <taxon>Spermatophyta</taxon>
        <taxon>Magnoliopsida</taxon>
        <taxon>Ranunculales</taxon>
        <taxon>Ranunculaceae</taxon>
        <taxon>Coptidoideae</taxon>
        <taxon>Coptis</taxon>
    </lineage>
</organism>
<protein>
    <recommendedName>
        <fullName evidence="4">Protein FAR1-RELATED SEQUENCE</fullName>
    </recommendedName>
</protein>
<evidence type="ECO:0000313" key="2">
    <source>
        <dbReference type="EMBL" id="KAF9624305.1"/>
    </source>
</evidence>
<dbReference type="EMBL" id="JADFTS010000001">
    <property type="protein sequence ID" value="KAF9624305.1"/>
    <property type="molecule type" value="Genomic_DNA"/>
</dbReference>
<proteinExistence type="predicted"/>
<accession>A0A835ISI8</accession>
<feature type="region of interest" description="Disordered" evidence="1">
    <location>
        <begin position="91"/>
        <end position="187"/>
    </location>
</feature>
<evidence type="ECO:0008006" key="4">
    <source>
        <dbReference type="Google" id="ProtNLM"/>
    </source>
</evidence>
<keyword evidence="3" id="KW-1185">Reference proteome</keyword>
<dbReference type="AlphaFoldDB" id="A0A835ISI8"/>
<evidence type="ECO:0000313" key="3">
    <source>
        <dbReference type="Proteomes" id="UP000631114"/>
    </source>
</evidence>